<dbReference type="CDD" id="cd04881">
    <property type="entry name" value="ACT_HSDH-Hom"/>
    <property type="match status" value="1"/>
</dbReference>
<evidence type="ECO:0000256" key="6">
    <source>
        <dbReference type="ARBA" id="ARBA00022605"/>
    </source>
</evidence>
<dbReference type="Pfam" id="PF03447">
    <property type="entry name" value="NAD_binding_3"/>
    <property type="match status" value="1"/>
</dbReference>
<dbReference type="SUPFAM" id="SSF51735">
    <property type="entry name" value="NAD(P)-binding Rossmann-fold domains"/>
    <property type="match status" value="1"/>
</dbReference>
<keyword evidence="9 13" id="KW-0560">Oxidoreductase</keyword>
<dbReference type="Proteomes" id="UP000269883">
    <property type="component" value="Chromosome"/>
</dbReference>
<dbReference type="GO" id="GO:0004412">
    <property type="term" value="F:homoserine dehydrogenase activity"/>
    <property type="evidence" value="ECO:0007669"/>
    <property type="project" value="UniProtKB-EC"/>
</dbReference>
<dbReference type="SUPFAM" id="SSF55347">
    <property type="entry name" value="Glyceraldehyde-3-phosphate dehydrogenase-like, C-terminal domain"/>
    <property type="match status" value="1"/>
</dbReference>
<evidence type="ECO:0000256" key="10">
    <source>
        <dbReference type="ARBA" id="ARBA00023167"/>
    </source>
</evidence>
<keyword evidence="6 13" id="KW-0028">Amino-acid biosynthesis</keyword>
<dbReference type="PANTHER" id="PTHR43331:SF1">
    <property type="entry name" value="HOMOSERINE DEHYDROGENASE"/>
    <property type="match status" value="1"/>
</dbReference>
<dbReference type="GO" id="GO:0009088">
    <property type="term" value="P:threonine biosynthetic process"/>
    <property type="evidence" value="ECO:0007669"/>
    <property type="project" value="UniProtKB-UniPathway"/>
</dbReference>
<dbReference type="Pfam" id="PF01842">
    <property type="entry name" value="ACT"/>
    <property type="match status" value="1"/>
</dbReference>
<dbReference type="Gene3D" id="3.40.50.720">
    <property type="entry name" value="NAD(P)-binding Rossmann-like Domain"/>
    <property type="match status" value="1"/>
</dbReference>
<dbReference type="GO" id="GO:0009086">
    <property type="term" value="P:methionine biosynthetic process"/>
    <property type="evidence" value="ECO:0007669"/>
    <property type="project" value="UniProtKB-KW"/>
</dbReference>
<dbReference type="InterPro" id="IPR001342">
    <property type="entry name" value="HDH_cat"/>
</dbReference>
<proteinExistence type="inferred from homology"/>
<keyword evidence="17" id="KW-1185">Reference proteome</keyword>
<dbReference type="KEGG" id="dfl:DFE_0106"/>
<comment type="pathway">
    <text evidence="1 13">Amino-acid biosynthesis; L-threonine biosynthesis; L-threonine from L-aspartate: step 3/5.</text>
</comment>
<sequence>MLEPLKIGIAGFGTVGSGLAEVLKSGGQRVTDRTGRAIAITMVAERNESLRPAIEAHGASMTTDWKEMVANPDIQVIVELIGGTTVARDLIVAALKAGKHVVTANKALLAEHGHELFALATKSGVHLGFEASVAGGIPVLDSLRGGLAGNRIRSLIGILNGTANFILTEMSTRGLDFDTALKMAQDKGFAEADPTLDIEGIDAAHKLTLLIQLALGRYYALDKLPVTGVTVVDSMDIGFAKEFGYAVKLIAQAKEVDGKIEAGVYPALVPQDYLLAAVQGSFNAIRFDGDAGPVLLHGHGAGDLPTGSAVLADIMAIARGEAPNILGFTSTSLPDAEILDLDAAVSKHYVRFIVPDQPGVLRDIAGILADNEISLHQVIQKGRAEGDESVPLVFLTHEATAEAVHTAMHRADEQGLTRGKTMHYRIL</sequence>
<evidence type="ECO:0000256" key="9">
    <source>
        <dbReference type="ARBA" id="ARBA00023002"/>
    </source>
</evidence>
<dbReference type="InterPro" id="IPR002912">
    <property type="entry name" value="ACT_dom"/>
</dbReference>
<dbReference type="InterPro" id="IPR019811">
    <property type="entry name" value="HDH_CS"/>
</dbReference>
<protein>
    <recommendedName>
        <fullName evidence="5 13">Homoserine dehydrogenase</fullName>
        <ecNumber evidence="4 13">1.1.1.3</ecNumber>
    </recommendedName>
</protein>
<name>A0A2Z6AUC4_9BACT</name>
<keyword evidence="7 13" id="KW-0791">Threonine biosynthesis</keyword>
<evidence type="ECO:0000256" key="11">
    <source>
        <dbReference type="PIRSR" id="PIRSR000098-1"/>
    </source>
</evidence>
<keyword evidence="10 13" id="KW-0486">Methionine biosynthesis</keyword>
<dbReference type="SUPFAM" id="SSF55021">
    <property type="entry name" value="ACT-like"/>
    <property type="match status" value="1"/>
</dbReference>
<feature type="active site" description="Proton donor" evidence="11">
    <location>
        <position position="206"/>
    </location>
</feature>
<comment type="similarity">
    <text evidence="3 14">Belongs to the homoserine dehydrogenase family.</text>
</comment>
<comment type="pathway">
    <text evidence="2 13">Amino-acid biosynthesis; L-methionine biosynthesis via de novo pathway; L-homoserine from L-aspartate: step 3/3.</text>
</comment>
<organism evidence="16 17">
    <name type="scientific">Desulfovibrio ferrophilus</name>
    <dbReference type="NCBI Taxonomy" id="241368"/>
    <lineage>
        <taxon>Bacteria</taxon>
        <taxon>Pseudomonadati</taxon>
        <taxon>Thermodesulfobacteriota</taxon>
        <taxon>Desulfovibrionia</taxon>
        <taxon>Desulfovibrionales</taxon>
        <taxon>Desulfovibrionaceae</taxon>
        <taxon>Desulfovibrio</taxon>
    </lineage>
</organism>
<evidence type="ECO:0000256" key="13">
    <source>
        <dbReference type="RuleBase" id="RU000579"/>
    </source>
</evidence>
<dbReference type="Gene3D" id="3.30.70.260">
    <property type="match status" value="1"/>
</dbReference>
<dbReference type="InterPro" id="IPR016204">
    <property type="entry name" value="HDH"/>
</dbReference>
<feature type="binding site" evidence="12">
    <location>
        <position position="106"/>
    </location>
    <ligand>
        <name>NADPH</name>
        <dbReference type="ChEBI" id="CHEBI:57783"/>
    </ligand>
</feature>
<feature type="binding site" evidence="12">
    <location>
        <begin position="10"/>
        <end position="17"/>
    </location>
    <ligand>
        <name>NADP(+)</name>
        <dbReference type="ChEBI" id="CHEBI:58349"/>
    </ligand>
</feature>
<dbReference type="OrthoDB" id="9808167at2"/>
<dbReference type="PANTHER" id="PTHR43331">
    <property type="entry name" value="HOMOSERINE DEHYDROGENASE"/>
    <property type="match status" value="1"/>
</dbReference>
<evidence type="ECO:0000256" key="2">
    <source>
        <dbReference type="ARBA" id="ARBA00005062"/>
    </source>
</evidence>
<reference evidence="16 17" key="1">
    <citation type="journal article" date="2018" name="Sci. Adv.">
        <title>Multi-heme cytochromes provide a pathway for survival in energy-limited environments.</title>
        <authorList>
            <person name="Deng X."/>
            <person name="Dohmae N."/>
            <person name="Nealson K.H."/>
            <person name="Hashimoto K."/>
            <person name="Okamoto A."/>
        </authorList>
    </citation>
    <scope>NUCLEOTIDE SEQUENCE [LARGE SCALE GENOMIC DNA]</scope>
    <source>
        <strain evidence="16 17">IS5</strain>
    </source>
</reference>
<evidence type="ECO:0000313" key="17">
    <source>
        <dbReference type="Proteomes" id="UP000269883"/>
    </source>
</evidence>
<dbReference type="RefSeq" id="WP_126375636.1">
    <property type="nucleotide sequence ID" value="NZ_AP017378.1"/>
</dbReference>
<evidence type="ECO:0000256" key="7">
    <source>
        <dbReference type="ARBA" id="ARBA00022697"/>
    </source>
</evidence>
<keyword evidence="8 12" id="KW-0521">NADP</keyword>
<dbReference type="NCBIfam" id="NF004976">
    <property type="entry name" value="PRK06349.1"/>
    <property type="match status" value="1"/>
</dbReference>
<feature type="binding site" evidence="12">
    <location>
        <position position="191"/>
    </location>
    <ligand>
        <name>L-homoserine</name>
        <dbReference type="ChEBI" id="CHEBI:57476"/>
    </ligand>
</feature>
<evidence type="ECO:0000256" key="12">
    <source>
        <dbReference type="PIRSR" id="PIRSR000098-2"/>
    </source>
</evidence>
<dbReference type="UniPathway" id="UPA00050">
    <property type="reaction ID" value="UER00063"/>
</dbReference>
<feature type="domain" description="ACT" evidence="15">
    <location>
        <begin position="349"/>
        <end position="422"/>
    </location>
</feature>
<dbReference type="AlphaFoldDB" id="A0A2Z6AUC4"/>
<accession>A0A2Z6AUC4</accession>
<dbReference type="EC" id="1.1.1.3" evidence="4 13"/>
<evidence type="ECO:0000256" key="8">
    <source>
        <dbReference type="ARBA" id="ARBA00022857"/>
    </source>
</evidence>
<evidence type="ECO:0000313" key="16">
    <source>
        <dbReference type="EMBL" id="BBD06832.1"/>
    </source>
</evidence>
<dbReference type="InterPro" id="IPR005106">
    <property type="entry name" value="Asp/hSer_DH_NAD-bd"/>
</dbReference>
<dbReference type="PROSITE" id="PS51671">
    <property type="entry name" value="ACT"/>
    <property type="match status" value="1"/>
</dbReference>
<dbReference type="InterPro" id="IPR036291">
    <property type="entry name" value="NAD(P)-bd_dom_sf"/>
</dbReference>
<evidence type="ECO:0000259" key="15">
    <source>
        <dbReference type="PROSITE" id="PS51671"/>
    </source>
</evidence>
<evidence type="ECO:0000256" key="5">
    <source>
        <dbReference type="ARBA" id="ARBA00013376"/>
    </source>
</evidence>
<dbReference type="Gene3D" id="3.30.360.10">
    <property type="entry name" value="Dihydrodipicolinate Reductase, domain 2"/>
    <property type="match status" value="1"/>
</dbReference>
<gene>
    <name evidence="16" type="ORF">DFE_0106</name>
</gene>
<dbReference type="UniPathway" id="UPA00051">
    <property type="reaction ID" value="UER00465"/>
</dbReference>
<dbReference type="Pfam" id="PF00742">
    <property type="entry name" value="Homoserine_dh"/>
    <property type="match status" value="1"/>
</dbReference>
<dbReference type="EMBL" id="AP017378">
    <property type="protein sequence ID" value="BBD06832.1"/>
    <property type="molecule type" value="Genomic_DNA"/>
</dbReference>
<dbReference type="InterPro" id="IPR045865">
    <property type="entry name" value="ACT-like_dom_sf"/>
</dbReference>
<dbReference type="PIRSF" id="PIRSF000098">
    <property type="entry name" value="Homoser_dehydrog"/>
    <property type="match status" value="1"/>
</dbReference>
<dbReference type="FunFam" id="3.30.360.10:FF:000005">
    <property type="entry name" value="Homoserine dehydrogenase"/>
    <property type="match status" value="1"/>
</dbReference>
<evidence type="ECO:0000256" key="1">
    <source>
        <dbReference type="ARBA" id="ARBA00005056"/>
    </source>
</evidence>
<dbReference type="GO" id="GO:0050661">
    <property type="term" value="F:NADP binding"/>
    <property type="evidence" value="ECO:0007669"/>
    <property type="project" value="InterPro"/>
</dbReference>
<comment type="catalytic activity">
    <reaction evidence="13">
        <text>L-homoserine + NADP(+) = L-aspartate 4-semialdehyde + NADPH + H(+)</text>
        <dbReference type="Rhea" id="RHEA:15761"/>
        <dbReference type="ChEBI" id="CHEBI:15378"/>
        <dbReference type="ChEBI" id="CHEBI:57476"/>
        <dbReference type="ChEBI" id="CHEBI:57783"/>
        <dbReference type="ChEBI" id="CHEBI:58349"/>
        <dbReference type="ChEBI" id="CHEBI:537519"/>
        <dbReference type="EC" id="1.1.1.3"/>
    </reaction>
</comment>
<dbReference type="PROSITE" id="PS01042">
    <property type="entry name" value="HOMOSER_DHGENASE"/>
    <property type="match status" value="1"/>
</dbReference>
<evidence type="ECO:0000256" key="3">
    <source>
        <dbReference type="ARBA" id="ARBA00006753"/>
    </source>
</evidence>
<evidence type="ECO:0000256" key="14">
    <source>
        <dbReference type="RuleBase" id="RU004171"/>
    </source>
</evidence>
<evidence type="ECO:0000256" key="4">
    <source>
        <dbReference type="ARBA" id="ARBA00013213"/>
    </source>
</evidence>